<keyword evidence="2" id="KW-1003">Cell membrane</keyword>
<evidence type="ECO:0000256" key="5">
    <source>
        <dbReference type="ARBA" id="ARBA00023136"/>
    </source>
</evidence>
<feature type="transmembrane region" description="Helical" evidence="6">
    <location>
        <begin position="146"/>
        <end position="165"/>
    </location>
</feature>
<feature type="transmembrane region" description="Helical" evidence="6">
    <location>
        <begin position="119"/>
        <end position="139"/>
    </location>
</feature>
<dbReference type="PANTHER" id="PTHR43124:SF10">
    <property type="entry name" value="PURINE EFFLUX PUMP PBUE"/>
    <property type="match status" value="1"/>
</dbReference>
<dbReference type="AlphaFoldDB" id="A0A367LZ01"/>
<feature type="transmembrane region" description="Helical" evidence="6">
    <location>
        <begin position="82"/>
        <end position="107"/>
    </location>
</feature>
<protein>
    <submittedName>
        <fullName evidence="7">MFS transporter</fullName>
    </submittedName>
</protein>
<dbReference type="Gene3D" id="1.20.1250.20">
    <property type="entry name" value="MFS general substrate transporter like domains"/>
    <property type="match status" value="1"/>
</dbReference>
<evidence type="ECO:0000256" key="3">
    <source>
        <dbReference type="ARBA" id="ARBA00022692"/>
    </source>
</evidence>
<feature type="transmembrane region" description="Helical" evidence="6">
    <location>
        <begin position="40"/>
        <end position="61"/>
    </location>
</feature>
<sequence length="193" mass="19606">SAASTATPSRVYGLWVMGQLVVGAVGLALLPALFERFGLAACYLLLAGLMGLALPLSRAFPSGSPPAEARASTGAVHSRLRVGLGILAVLTFYISLSGVWTFIGAIAEGAGIGAGASGEVLAVATLMGIAGAACASFIGNRLPRDLMLLGGYLAMAAAILLLIGQPPLARFALAALLFKFTWTFALPFILACL</sequence>
<dbReference type="EMBL" id="QORE01002101">
    <property type="protein sequence ID" value="RCI70456.1"/>
    <property type="molecule type" value="Genomic_DNA"/>
</dbReference>
<feature type="transmembrane region" description="Helical" evidence="6">
    <location>
        <begin position="171"/>
        <end position="192"/>
    </location>
</feature>
<evidence type="ECO:0000256" key="4">
    <source>
        <dbReference type="ARBA" id="ARBA00022989"/>
    </source>
</evidence>
<evidence type="ECO:0000256" key="6">
    <source>
        <dbReference type="SAM" id="Phobius"/>
    </source>
</evidence>
<accession>A0A367LZ01</accession>
<keyword evidence="3 6" id="KW-0812">Transmembrane</keyword>
<dbReference type="Proteomes" id="UP000253594">
    <property type="component" value="Unassembled WGS sequence"/>
</dbReference>
<dbReference type="InterPro" id="IPR036259">
    <property type="entry name" value="MFS_trans_sf"/>
</dbReference>
<dbReference type="GO" id="GO:0005886">
    <property type="term" value="C:plasma membrane"/>
    <property type="evidence" value="ECO:0007669"/>
    <property type="project" value="UniProtKB-SubCell"/>
</dbReference>
<dbReference type="InterPro" id="IPR050189">
    <property type="entry name" value="MFS_Efflux_Transporters"/>
</dbReference>
<dbReference type="GO" id="GO:0022857">
    <property type="term" value="F:transmembrane transporter activity"/>
    <property type="evidence" value="ECO:0007669"/>
    <property type="project" value="TreeGrafter"/>
</dbReference>
<feature type="non-terminal residue" evidence="7">
    <location>
        <position position="193"/>
    </location>
</feature>
<name>A0A367LZ01_PSEAI</name>
<dbReference type="SUPFAM" id="SSF103473">
    <property type="entry name" value="MFS general substrate transporter"/>
    <property type="match status" value="1"/>
</dbReference>
<gene>
    <name evidence="7" type="ORF">DT376_34465</name>
</gene>
<evidence type="ECO:0000256" key="2">
    <source>
        <dbReference type="ARBA" id="ARBA00022475"/>
    </source>
</evidence>
<evidence type="ECO:0000256" key="1">
    <source>
        <dbReference type="ARBA" id="ARBA00004651"/>
    </source>
</evidence>
<keyword evidence="5 6" id="KW-0472">Membrane</keyword>
<evidence type="ECO:0000313" key="8">
    <source>
        <dbReference type="Proteomes" id="UP000253594"/>
    </source>
</evidence>
<feature type="transmembrane region" description="Helical" evidence="6">
    <location>
        <begin position="12"/>
        <end position="34"/>
    </location>
</feature>
<feature type="non-terminal residue" evidence="7">
    <location>
        <position position="1"/>
    </location>
</feature>
<evidence type="ECO:0000313" key="7">
    <source>
        <dbReference type="EMBL" id="RCI70456.1"/>
    </source>
</evidence>
<comment type="subcellular location">
    <subcellularLocation>
        <location evidence="1">Cell membrane</location>
        <topology evidence="1">Multi-pass membrane protein</topology>
    </subcellularLocation>
</comment>
<proteinExistence type="predicted"/>
<reference evidence="7 8" key="1">
    <citation type="submission" date="2018-07" db="EMBL/GenBank/DDBJ databases">
        <title>Mechanisms of high-level aminoglycoside resistance among Gram-negative pathogens in Brazil.</title>
        <authorList>
            <person name="Ballaben A.S."/>
            <person name="Darini A.L.C."/>
            <person name="Doi Y."/>
        </authorList>
    </citation>
    <scope>NUCLEOTIDE SEQUENCE [LARGE SCALE GENOMIC DNA]</scope>
    <source>
        <strain evidence="7 8">B2-305</strain>
    </source>
</reference>
<dbReference type="PANTHER" id="PTHR43124">
    <property type="entry name" value="PURINE EFFLUX PUMP PBUE"/>
    <property type="match status" value="1"/>
</dbReference>
<keyword evidence="4 6" id="KW-1133">Transmembrane helix</keyword>
<comment type="caution">
    <text evidence="7">The sequence shown here is derived from an EMBL/GenBank/DDBJ whole genome shotgun (WGS) entry which is preliminary data.</text>
</comment>
<organism evidence="7 8">
    <name type="scientific">Pseudomonas aeruginosa</name>
    <dbReference type="NCBI Taxonomy" id="287"/>
    <lineage>
        <taxon>Bacteria</taxon>
        <taxon>Pseudomonadati</taxon>
        <taxon>Pseudomonadota</taxon>
        <taxon>Gammaproteobacteria</taxon>
        <taxon>Pseudomonadales</taxon>
        <taxon>Pseudomonadaceae</taxon>
        <taxon>Pseudomonas</taxon>
    </lineage>
</organism>